<evidence type="ECO:0000313" key="15">
    <source>
        <dbReference type="EMBL" id="MEQ6357772.1"/>
    </source>
</evidence>
<dbReference type="InterPro" id="IPR005481">
    <property type="entry name" value="BC-like_N"/>
</dbReference>
<dbReference type="Pfam" id="PF02785">
    <property type="entry name" value="Biotin_carb_C"/>
    <property type="match status" value="1"/>
</dbReference>
<keyword evidence="12" id="KW-0092">Biotin</keyword>
<dbReference type="SUPFAM" id="SSF52440">
    <property type="entry name" value="PreATP-grasp domain"/>
    <property type="match status" value="1"/>
</dbReference>
<proteinExistence type="predicted"/>
<dbReference type="InterPro" id="IPR005479">
    <property type="entry name" value="CPAse_ATP-bd"/>
</dbReference>
<gene>
    <name evidence="15" type="primary">accC</name>
    <name evidence="15" type="ORF">ABNX05_24510</name>
</gene>
<dbReference type="Gene3D" id="3.30.470.20">
    <property type="entry name" value="ATP-grasp fold, B domain"/>
    <property type="match status" value="1"/>
</dbReference>
<evidence type="ECO:0000259" key="14">
    <source>
        <dbReference type="PROSITE" id="PS50979"/>
    </source>
</evidence>
<dbReference type="InterPro" id="IPR005482">
    <property type="entry name" value="Biotin_COase_C"/>
</dbReference>
<dbReference type="RefSeq" id="WP_349662085.1">
    <property type="nucleotide sequence ID" value="NZ_JBEGDG010000035.1"/>
</dbReference>
<evidence type="ECO:0000256" key="12">
    <source>
        <dbReference type="RuleBase" id="RU365063"/>
    </source>
</evidence>
<evidence type="ECO:0000256" key="5">
    <source>
        <dbReference type="ARBA" id="ARBA00022598"/>
    </source>
</evidence>
<dbReference type="InterPro" id="IPR011054">
    <property type="entry name" value="Rudment_hybrid_motif"/>
</dbReference>
<dbReference type="EC" id="6.3.4.14" evidence="4 12"/>
<dbReference type="InterPro" id="IPR004549">
    <property type="entry name" value="Acetyl_CoA_COase_biotin_COase"/>
</dbReference>
<keyword evidence="9" id="KW-0460">Magnesium</keyword>
<comment type="function">
    <text evidence="1 12">This protein is a component of the acetyl coenzyme A carboxylase complex; first, biotin carboxylase catalyzes the carboxylation of the carrier protein and then the transcarboxylase transfers the carboxyl group to form malonyl-CoA.</text>
</comment>
<dbReference type="InterPro" id="IPR011761">
    <property type="entry name" value="ATP-grasp"/>
</dbReference>
<keyword evidence="12" id="KW-0443">Lipid metabolism</keyword>
<keyword evidence="5 12" id="KW-0436">Ligase</keyword>
<evidence type="ECO:0000256" key="8">
    <source>
        <dbReference type="ARBA" id="ARBA00022840"/>
    </source>
</evidence>
<evidence type="ECO:0000256" key="3">
    <source>
        <dbReference type="ARBA" id="ARBA00011750"/>
    </source>
</evidence>
<evidence type="ECO:0000256" key="1">
    <source>
        <dbReference type="ARBA" id="ARBA00003761"/>
    </source>
</evidence>
<evidence type="ECO:0000256" key="7">
    <source>
        <dbReference type="ARBA" id="ARBA00022741"/>
    </source>
</evidence>
<evidence type="ECO:0000256" key="11">
    <source>
        <dbReference type="PROSITE-ProRule" id="PRU00409"/>
    </source>
</evidence>
<evidence type="ECO:0000256" key="9">
    <source>
        <dbReference type="ARBA" id="ARBA00022842"/>
    </source>
</evidence>
<protein>
    <recommendedName>
        <fullName evidence="4 12">Biotin carboxylase</fullName>
        <ecNumber evidence="4 12">6.3.4.14</ecNumber>
    </recommendedName>
    <alternativeName>
        <fullName evidence="12">Acetyl-coenzyme A carboxylase biotin carboxylase subunit A</fullName>
    </alternativeName>
</protein>
<keyword evidence="7 11" id="KW-0547">Nucleotide-binding</keyword>
<evidence type="ECO:0000256" key="6">
    <source>
        <dbReference type="ARBA" id="ARBA00022723"/>
    </source>
</evidence>
<dbReference type="PROSITE" id="PS00866">
    <property type="entry name" value="CPSASE_1"/>
    <property type="match status" value="1"/>
</dbReference>
<dbReference type="PANTHER" id="PTHR48095:SF2">
    <property type="entry name" value="BIOTIN CARBOXYLASE, CHLOROPLASTIC"/>
    <property type="match status" value="1"/>
</dbReference>
<dbReference type="SMART" id="SM00878">
    <property type="entry name" value="Biotin_carb_C"/>
    <property type="match status" value="1"/>
</dbReference>
<dbReference type="PROSITE" id="PS50979">
    <property type="entry name" value="BC"/>
    <property type="match status" value="1"/>
</dbReference>
<keyword evidence="12" id="KW-0275">Fatty acid biosynthesis</keyword>
<keyword evidence="16" id="KW-1185">Reference proteome</keyword>
<feature type="domain" description="Biotin carboxylation" evidence="14">
    <location>
        <begin position="1"/>
        <end position="447"/>
    </location>
</feature>
<dbReference type="NCBIfam" id="TIGR00514">
    <property type="entry name" value="accC"/>
    <property type="match status" value="1"/>
</dbReference>
<feature type="domain" description="ATP-grasp" evidence="13">
    <location>
        <begin position="119"/>
        <end position="316"/>
    </location>
</feature>
<reference evidence="15 16" key="1">
    <citation type="submission" date="2024-06" db="EMBL/GenBank/DDBJ databases">
        <title>Lysinibacillus zambalefons sp. nov., a Novel Firmicute Isolated from the Poon Bato Zambales Hyperalkaline Spring.</title>
        <authorList>
            <person name="Aja J.A."/>
            <person name="Lazaro J.E.H."/>
            <person name="Llorin L.D."/>
            <person name="Lim K.R."/>
            <person name="Teodosio J."/>
            <person name="Dalisay D.S."/>
        </authorList>
    </citation>
    <scope>NUCLEOTIDE SEQUENCE [LARGE SCALE GENOMIC DNA]</scope>
    <source>
        <strain evidence="15 16">M3</strain>
    </source>
</reference>
<dbReference type="InterPro" id="IPR011764">
    <property type="entry name" value="Biotin_carboxylation_dom"/>
</dbReference>
<organism evidence="15 16">
    <name type="scientific">Lysinibacillus zambalensis</name>
    <dbReference type="NCBI Taxonomy" id="3160866"/>
    <lineage>
        <taxon>Bacteria</taxon>
        <taxon>Bacillati</taxon>
        <taxon>Bacillota</taxon>
        <taxon>Bacilli</taxon>
        <taxon>Bacillales</taxon>
        <taxon>Bacillaceae</taxon>
        <taxon>Lysinibacillus</taxon>
    </lineage>
</organism>
<evidence type="ECO:0000259" key="13">
    <source>
        <dbReference type="PROSITE" id="PS50975"/>
    </source>
</evidence>
<dbReference type="PANTHER" id="PTHR48095">
    <property type="entry name" value="PYRUVATE CARBOXYLASE SUBUNIT A"/>
    <property type="match status" value="1"/>
</dbReference>
<name>A0ABV1MZ26_9BACI</name>
<comment type="caution">
    <text evidence="15">The sequence shown here is derived from an EMBL/GenBank/DDBJ whole genome shotgun (WGS) entry which is preliminary data.</text>
</comment>
<evidence type="ECO:0000256" key="10">
    <source>
        <dbReference type="ARBA" id="ARBA00048600"/>
    </source>
</evidence>
<dbReference type="PROSITE" id="PS00867">
    <property type="entry name" value="CPSASE_2"/>
    <property type="match status" value="1"/>
</dbReference>
<evidence type="ECO:0000256" key="2">
    <source>
        <dbReference type="ARBA" id="ARBA00004956"/>
    </source>
</evidence>
<dbReference type="Pfam" id="PF02786">
    <property type="entry name" value="CPSase_L_D2"/>
    <property type="match status" value="1"/>
</dbReference>
<dbReference type="NCBIfam" id="NF006367">
    <property type="entry name" value="PRK08591.1"/>
    <property type="match status" value="1"/>
</dbReference>
<dbReference type="EMBL" id="JBEGDG010000035">
    <property type="protein sequence ID" value="MEQ6357772.1"/>
    <property type="molecule type" value="Genomic_DNA"/>
</dbReference>
<dbReference type="Pfam" id="PF00289">
    <property type="entry name" value="Biotin_carb_N"/>
    <property type="match status" value="1"/>
</dbReference>
<keyword evidence="8 11" id="KW-0067">ATP-binding</keyword>
<keyword evidence="6" id="KW-0479">Metal-binding</keyword>
<comment type="catalytic activity">
    <reaction evidence="10 12">
        <text>N(6)-biotinyl-L-lysyl-[protein] + hydrogencarbonate + ATP = N(6)-carboxybiotinyl-L-lysyl-[protein] + ADP + phosphate + H(+)</text>
        <dbReference type="Rhea" id="RHEA:13501"/>
        <dbReference type="Rhea" id="RHEA-COMP:10505"/>
        <dbReference type="Rhea" id="RHEA-COMP:10506"/>
        <dbReference type="ChEBI" id="CHEBI:15378"/>
        <dbReference type="ChEBI" id="CHEBI:17544"/>
        <dbReference type="ChEBI" id="CHEBI:30616"/>
        <dbReference type="ChEBI" id="CHEBI:43474"/>
        <dbReference type="ChEBI" id="CHEBI:83144"/>
        <dbReference type="ChEBI" id="CHEBI:83145"/>
        <dbReference type="ChEBI" id="CHEBI:456216"/>
        <dbReference type="EC" id="6.3.4.14"/>
    </reaction>
</comment>
<dbReference type="SUPFAM" id="SSF56059">
    <property type="entry name" value="Glutathione synthetase ATP-binding domain-like"/>
    <property type="match status" value="1"/>
</dbReference>
<keyword evidence="12" id="KW-0276">Fatty acid metabolism</keyword>
<keyword evidence="12" id="KW-0444">Lipid biosynthesis</keyword>
<evidence type="ECO:0000313" key="16">
    <source>
        <dbReference type="Proteomes" id="UP001478862"/>
    </source>
</evidence>
<dbReference type="InterPro" id="IPR016185">
    <property type="entry name" value="PreATP-grasp_dom_sf"/>
</dbReference>
<dbReference type="SUPFAM" id="SSF51246">
    <property type="entry name" value="Rudiment single hybrid motif"/>
    <property type="match status" value="1"/>
</dbReference>
<dbReference type="Proteomes" id="UP001478862">
    <property type="component" value="Unassembled WGS sequence"/>
</dbReference>
<evidence type="ECO:0000256" key="4">
    <source>
        <dbReference type="ARBA" id="ARBA00013263"/>
    </source>
</evidence>
<accession>A0ABV1MZ26</accession>
<dbReference type="GO" id="GO:0004075">
    <property type="term" value="F:biotin carboxylase activity"/>
    <property type="evidence" value="ECO:0007669"/>
    <property type="project" value="UniProtKB-EC"/>
</dbReference>
<sequence length="452" mass="49131">MKKVLIANRGEIAVRIIRACKELGIQSVAVYSEADADALHVKLADEAYCIGPKLSKDSYLSFPALLSVAEKTGADGIHPGYGFVSENADFAEACENAGIKFIGPSSDSIKIMGIKDVARTTMEAAGVPLVPGTGIVPDIETGKEWAAKIGYPVIIKATAGGGGKGIRVARTEEDLVKGIEITQKEAAAAFGNPGVYLEKFIEYFRHCEIQVLADGYGNVVHLGERDCTVQRRMQKLVEEAPSPALSSERRAEMGAAAVKAAQACNYEGAGTIEFIYDYREDKFYFMEMNTRIQVEHPVTEMISGVDLVQQQLKIASGEKLPFTQDDIQLNGWAIECRINAENAYKNFMPSAGTVDTYVTPGGYGVRIDSAVYAGYTIPPYYDSMVAKLIVHADTREEAIAKMNRALSEFEVSGPGINTTIPFHQALMNNDVFKSAQFNTKFLEENDVLGTSK</sequence>
<comment type="pathway">
    <text evidence="2 12">Lipid metabolism; malonyl-CoA biosynthesis; malonyl-CoA from acetyl-CoA: step 1/1.</text>
</comment>
<comment type="subunit">
    <text evidence="3 12">Acetyl-CoA carboxylase is a heterohexamer of biotin carboxyl carrier protein, biotin carboxylase and the two subunits of carboxyl transferase in a 2:2 complex.</text>
</comment>
<dbReference type="PROSITE" id="PS50975">
    <property type="entry name" value="ATP_GRASP"/>
    <property type="match status" value="1"/>
</dbReference>
<dbReference type="InterPro" id="IPR051602">
    <property type="entry name" value="ACC_Biotin_Carboxylase"/>
</dbReference>